<proteinExistence type="predicted"/>
<protein>
    <submittedName>
        <fullName evidence="2">Uncharacterized protein</fullName>
    </submittedName>
</protein>
<evidence type="ECO:0000256" key="1">
    <source>
        <dbReference type="SAM" id="MobiDB-lite"/>
    </source>
</evidence>
<keyword evidence="3" id="KW-1185">Reference proteome</keyword>
<evidence type="ECO:0000313" key="3">
    <source>
        <dbReference type="Proteomes" id="UP001174909"/>
    </source>
</evidence>
<accession>A0AA35RJP3</accession>
<sequence>MTVDIESVAIDKIGKTATLRGRYQWAVSGGLIALMKKDRDEGWKVKQADYTDGKFGKQVDELADPGYVNPPPEDEQE</sequence>
<organism evidence="2 3">
    <name type="scientific">Geodia barretti</name>
    <name type="common">Barrett's horny sponge</name>
    <dbReference type="NCBI Taxonomy" id="519541"/>
    <lineage>
        <taxon>Eukaryota</taxon>
        <taxon>Metazoa</taxon>
        <taxon>Porifera</taxon>
        <taxon>Demospongiae</taxon>
        <taxon>Heteroscleromorpha</taxon>
        <taxon>Tetractinellida</taxon>
        <taxon>Astrophorina</taxon>
        <taxon>Geodiidae</taxon>
        <taxon>Geodia</taxon>
    </lineage>
</organism>
<reference evidence="2" key="1">
    <citation type="submission" date="2023-03" db="EMBL/GenBank/DDBJ databases">
        <authorList>
            <person name="Steffen K."/>
            <person name="Cardenas P."/>
        </authorList>
    </citation>
    <scope>NUCLEOTIDE SEQUENCE</scope>
</reference>
<evidence type="ECO:0000313" key="2">
    <source>
        <dbReference type="EMBL" id="CAI8011973.1"/>
    </source>
</evidence>
<gene>
    <name evidence="2" type="ORF">GBAR_LOCUS7692</name>
</gene>
<dbReference type="Proteomes" id="UP001174909">
    <property type="component" value="Unassembled WGS sequence"/>
</dbReference>
<dbReference type="EMBL" id="CASHTH010001139">
    <property type="protein sequence ID" value="CAI8011973.1"/>
    <property type="molecule type" value="Genomic_DNA"/>
</dbReference>
<feature type="region of interest" description="Disordered" evidence="1">
    <location>
        <begin position="55"/>
        <end position="77"/>
    </location>
</feature>
<dbReference type="AlphaFoldDB" id="A0AA35RJP3"/>
<comment type="caution">
    <text evidence="2">The sequence shown here is derived from an EMBL/GenBank/DDBJ whole genome shotgun (WGS) entry which is preliminary data.</text>
</comment>
<name>A0AA35RJP3_GEOBA</name>